<feature type="active site" evidence="3">
    <location>
        <position position="257"/>
    </location>
</feature>
<dbReference type="InterPro" id="IPR050740">
    <property type="entry name" value="Aldehyde_DH_Superfamily"/>
</dbReference>
<dbReference type="GO" id="GO:0004777">
    <property type="term" value="F:succinate-semialdehyde dehydrogenase (NAD+) activity"/>
    <property type="evidence" value="ECO:0007669"/>
    <property type="project" value="TreeGrafter"/>
</dbReference>
<dbReference type="InterPro" id="IPR016162">
    <property type="entry name" value="Ald_DH_N"/>
</dbReference>
<dbReference type="Pfam" id="PF00171">
    <property type="entry name" value="Aldedh"/>
    <property type="match status" value="1"/>
</dbReference>
<dbReference type="PANTHER" id="PTHR43353:SF5">
    <property type="entry name" value="SUCCINATE-SEMIALDEHYDE DEHYDROGENASE, MITOCHONDRIAL"/>
    <property type="match status" value="1"/>
</dbReference>
<proteinExistence type="inferred from homology"/>
<dbReference type="GO" id="GO:0009450">
    <property type="term" value="P:gamma-aminobutyric acid catabolic process"/>
    <property type="evidence" value="ECO:0007669"/>
    <property type="project" value="TreeGrafter"/>
</dbReference>
<evidence type="ECO:0000256" key="1">
    <source>
        <dbReference type="ARBA" id="ARBA00009986"/>
    </source>
</evidence>
<dbReference type="SUPFAM" id="SSF53720">
    <property type="entry name" value="ALDH-like"/>
    <property type="match status" value="1"/>
</dbReference>
<dbReference type="FunFam" id="3.40.309.10:FF:000004">
    <property type="entry name" value="Succinate-semialdehyde dehydrogenase I"/>
    <property type="match status" value="1"/>
</dbReference>
<dbReference type="PROSITE" id="PS00687">
    <property type="entry name" value="ALDEHYDE_DEHYDR_GLU"/>
    <property type="match status" value="1"/>
</dbReference>
<dbReference type="PANTHER" id="PTHR43353">
    <property type="entry name" value="SUCCINATE-SEMIALDEHYDE DEHYDROGENASE, MITOCHONDRIAL"/>
    <property type="match status" value="1"/>
</dbReference>
<dbReference type="InterPro" id="IPR016163">
    <property type="entry name" value="Ald_DH_C"/>
</dbReference>
<dbReference type="InterPro" id="IPR016161">
    <property type="entry name" value="Ald_DH/histidinol_DH"/>
</dbReference>
<accession>A0A4U8VTH1</accession>
<sequence>MGEKDFLQTVPTGVFIAGSWHEPADAARFIVEDPATGETLAQVVDGGPAEMAAALDAAADAQQSWAATAPRWRAELLRAAYEQVIRQIDDFALLITLEMGKPLAESRGEVRYAAEFLRWFSEEAVRIGGRWSRSPEGATRMLVTKEPVGPTLMITPWNFPLAMATRKIAPAIAAGCTMVLKPAEQTPLTSLAFADLLRSLGLPAGVLNVVATTRAPEAVSPLLRDSRLRKLTFTGSTAVGKRLMAQASEQLLRVSMELGGNAPLLVLSDADIDRAVEGAMIAKMRNVGQACTAANRILVHESIVEEFSARFAHAMAGQRTGRGTEPGVHVGPLIDERARQKVARLVSDAVDHGARILTGGSAEAGPGYFYQPTVLADVGEQAITREELFGPVAPLSTFTSDDEAVAMANATEYGLASYVFSQNISRITSVVERLQFGMVGVNQGVVSNAAAPFGGIKHSGFGREGGVEGIEEYLATKYVGIAP</sequence>
<organism evidence="6 7">
    <name type="scientific">Nocardia cyriacigeorgica</name>
    <dbReference type="NCBI Taxonomy" id="135487"/>
    <lineage>
        <taxon>Bacteria</taxon>
        <taxon>Bacillati</taxon>
        <taxon>Actinomycetota</taxon>
        <taxon>Actinomycetes</taxon>
        <taxon>Mycobacteriales</taxon>
        <taxon>Nocardiaceae</taxon>
        <taxon>Nocardia</taxon>
    </lineage>
</organism>
<dbReference type="RefSeq" id="WP_130915954.1">
    <property type="nucleotide sequence ID" value="NZ_LR215973.1"/>
</dbReference>
<dbReference type="FunFam" id="3.40.605.10:FF:000007">
    <property type="entry name" value="NAD/NADP-dependent betaine aldehyde dehydrogenase"/>
    <property type="match status" value="1"/>
</dbReference>
<comment type="similarity">
    <text evidence="1 4">Belongs to the aldehyde dehydrogenase family.</text>
</comment>
<dbReference type="Gene3D" id="3.40.605.10">
    <property type="entry name" value="Aldehyde Dehydrogenase, Chain A, domain 1"/>
    <property type="match status" value="1"/>
</dbReference>
<keyword evidence="2 4" id="KW-0560">Oxidoreductase</keyword>
<evidence type="ECO:0000313" key="6">
    <source>
        <dbReference type="EMBL" id="VFA96930.1"/>
    </source>
</evidence>
<dbReference type="GO" id="GO:0036243">
    <property type="term" value="F:succinate-semialdehyde dehydrogenase (NADP+) activity"/>
    <property type="evidence" value="ECO:0007669"/>
    <property type="project" value="UniProtKB-EC"/>
</dbReference>
<dbReference type="InterPro" id="IPR015590">
    <property type="entry name" value="Aldehyde_DH_dom"/>
</dbReference>
<dbReference type="EC" id="1.2.1.79" evidence="6"/>
<dbReference type="InterPro" id="IPR029510">
    <property type="entry name" value="Ald_DH_CS_GLU"/>
</dbReference>
<protein>
    <submittedName>
        <fullName evidence="6">Succinate-semialdehyde dehydrogenase [NADP(+)] GabD</fullName>
        <ecNumber evidence="6">1.2.1.79</ecNumber>
    </submittedName>
</protein>
<dbReference type="CDD" id="cd07103">
    <property type="entry name" value="ALDH_F5_SSADH_GabD"/>
    <property type="match status" value="1"/>
</dbReference>
<dbReference type="EMBL" id="LR215973">
    <property type="protein sequence ID" value="VFA96930.1"/>
    <property type="molecule type" value="Genomic_DNA"/>
</dbReference>
<dbReference type="AlphaFoldDB" id="A0A4U8VTH1"/>
<dbReference type="Proteomes" id="UP000290439">
    <property type="component" value="Chromosome"/>
</dbReference>
<evidence type="ECO:0000313" key="7">
    <source>
        <dbReference type="Proteomes" id="UP000290439"/>
    </source>
</evidence>
<evidence type="ECO:0000256" key="2">
    <source>
        <dbReference type="ARBA" id="ARBA00023002"/>
    </source>
</evidence>
<gene>
    <name evidence="6" type="primary">gabD_2</name>
    <name evidence="6" type="ORF">NCTC10797_00685</name>
</gene>
<evidence type="ECO:0000256" key="4">
    <source>
        <dbReference type="RuleBase" id="RU003345"/>
    </source>
</evidence>
<dbReference type="FunFam" id="3.40.605.10:FF:000026">
    <property type="entry name" value="Aldehyde dehydrogenase, putative"/>
    <property type="match status" value="1"/>
</dbReference>
<dbReference type="Gene3D" id="3.40.309.10">
    <property type="entry name" value="Aldehyde Dehydrogenase, Chain A, domain 2"/>
    <property type="match status" value="1"/>
</dbReference>
<evidence type="ECO:0000259" key="5">
    <source>
        <dbReference type="Pfam" id="PF00171"/>
    </source>
</evidence>
<feature type="domain" description="Aldehyde dehydrogenase" evidence="5">
    <location>
        <begin position="20"/>
        <end position="479"/>
    </location>
</feature>
<evidence type="ECO:0000256" key="3">
    <source>
        <dbReference type="PROSITE-ProRule" id="PRU10007"/>
    </source>
</evidence>
<reference evidence="6 7" key="1">
    <citation type="submission" date="2019-02" db="EMBL/GenBank/DDBJ databases">
        <authorList>
            <consortium name="Pathogen Informatics"/>
        </authorList>
    </citation>
    <scope>NUCLEOTIDE SEQUENCE [LARGE SCALE GENOMIC DNA]</scope>
    <source>
        <strain evidence="6 7">3012STDY6756504</strain>
    </source>
</reference>
<name>A0A4U8VTH1_9NOCA</name>